<gene>
    <name evidence="3" type="ORF">C0Q70_07533</name>
</gene>
<feature type="region of interest" description="Disordered" evidence="1">
    <location>
        <begin position="228"/>
        <end position="339"/>
    </location>
</feature>
<evidence type="ECO:0008006" key="5">
    <source>
        <dbReference type="Google" id="ProtNLM"/>
    </source>
</evidence>
<keyword evidence="4" id="KW-1185">Reference proteome</keyword>
<keyword evidence="2" id="KW-0472">Membrane</keyword>
<keyword evidence="2" id="KW-1133">Transmembrane helix</keyword>
<dbReference type="AlphaFoldDB" id="A0A2T7PFA1"/>
<evidence type="ECO:0000256" key="1">
    <source>
        <dbReference type="SAM" id="MobiDB-lite"/>
    </source>
</evidence>
<feature type="transmembrane region" description="Helical" evidence="2">
    <location>
        <begin position="180"/>
        <end position="200"/>
    </location>
</feature>
<dbReference type="OrthoDB" id="10044919at2759"/>
<comment type="caution">
    <text evidence="3">The sequence shown here is derived from an EMBL/GenBank/DDBJ whole genome shotgun (WGS) entry which is preliminary data.</text>
</comment>
<reference evidence="3 4" key="1">
    <citation type="submission" date="2018-04" db="EMBL/GenBank/DDBJ databases">
        <title>The genome of golden apple snail Pomacea canaliculata provides insight into stress tolerance and invasive adaptation.</title>
        <authorList>
            <person name="Liu C."/>
            <person name="Liu B."/>
            <person name="Ren Y."/>
            <person name="Zhang Y."/>
            <person name="Wang H."/>
            <person name="Li S."/>
            <person name="Jiang F."/>
            <person name="Yin L."/>
            <person name="Zhang G."/>
            <person name="Qian W."/>
            <person name="Fan W."/>
        </authorList>
    </citation>
    <scope>NUCLEOTIDE SEQUENCE [LARGE SCALE GENOMIC DNA]</scope>
    <source>
        <strain evidence="3">SZHN2017</strain>
        <tissue evidence="3">Muscle</tissue>
    </source>
</reference>
<dbReference type="Gene3D" id="1.20.1070.10">
    <property type="entry name" value="Rhodopsin 7-helix transmembrane proteins"/>
    <property type="match status" value="1"/>
</dbReference>
<keyword evidence="2" id="KW-0812">Transmembrane</keyword>
<feature type="compositionally biased region" description="Low complexity" evidence="1">
    <location>
        <begin position="289"/>
        <end position="304"/>
    </location>
</feature>
<feature type="transmembrane region" description="Helical" evidence="2">
    <location>
        <begin position="12"/>
        <end position="36"/>
    </location>
</feature>
<sequence length="339" mass="37461">MYTENNVTSVSIFTFFSVTLCMVFGVTGNVMVLCYYTLFVHKGFLRVLAIAMATFDLLSCLVLMPLQMYLTLLTYMIRTPSDETCQAFWGLQMFVVCACAWLLASWTYEMQRKIFTSSQTTIDQRRVALEVGGAVAVAITASIPAVLISGVTSHVEYLQKPHLMAVCFVAQRFLGRPWVLVYHGTIAIYLIGVTCFIITTNMRMSSAVFRVSNSSSSLDFTASKDSLSLTDRALPPPPPPPISHSSIQMPPSKEEFNPLERNLSPEATTHPEPLSTVKFPSQLEPNLGKPVSAAKVASSLLSLPPSLPSKEETKQTSERSRCPDSSVPTSDLYQRDQSR</sequence>
<feature type="transmembrane region" description="Helical" evidence="2">
    <location>
        <begin position="127"/>
        <end position="148"/>
    </location>
</feature>
<dbReference type="CDD" id="cd00637">
    <property type="entry name" value="7tm_classA_rhodopsin-like"/>
    <property type="match status" value="1"/>
</dbReference>
<feature type="transmembrane region" description="Helical" evidence="2">
    <location>
        <begin position="86"/>
        <end position="106"/>
    </location>
</feature>
<protein>
    <recommendedName>
        <fullName evidence="5">G-protein coupled receptors family 1 profile domain-containing protein</fullName>
    </recommendedName>
</protein>
<feature type="transmembrane region" description="Helical" evidence="2">
    <location>
        <begin position="43"/>
        <end position="66"/>
    </location>
</feature>
<organism evidence="3 4">
    <name type="scientific">Pomacea canaliculata</name>
    <name type="common">Golden apple snail</name>
    <dbReference type="NCBI Taxonomy" id="400727"/>
    <lineage>
        <taxon>Eukaryota</taxon>
        <taxon>Metazoa</taxon>
        <taxon>Spiralia</taxon>
        <taxon>Lophotrochozoa</taxon>
        <taxon>Mollusca</taxon>
        <taxon>Gastropoda</taxon>
        <taxon>Caenogastropoda</taxon>
        <taxon>Architaenioglossa</taxon>
        <taxon>Ampullarioidea</taxon>
        <taxon>Ampullariidae</taxon>
        <taxon>Pomacea</taxon>
    </lineage>
</organism>
<dbReference type="Proteomes" id="UP000245119">
    <property type="component" value="Linkage Group LG4"/>
</dbReference>
<dbReference type="EMBL" id="PZQS01000004">
    <property type="protein sequence ID" value="PVD32105.1"/>
    <property type="molecule type" value="Genomic_DNA"/>
</dbReference>
<dbReference type="SUPFAM" id="SSF81321">
    <property type="entry name" value="Family A G protein-coupled receptor-like"/>
    <property type="match status" value="1"/>
</dbReference>
<evidence type="ECO:0000313" key="3">
    <source>
        <dbReference type="EMBL" id="PVD32105.1"/>
    </source>
</evidence>
<feature type="compositionally biased region" description="Basic and acidic residues" evidence="1">
    <location>
        <begin position="309"/>
        <end position="322"/>
    </location>
</feature>
<evidence type="ECO:0000256" key="2">
    <source>
        <dbReference type="SAM" id="Phobius"/>
    </source>
</evidence>
<proteinExistence type="predicted"/>
<accession>A0A2T7PFA1</accession>
<name>A0A2T7PFA1_POMCA</name>
<evidence type="ECO:0000313" key="4">
    <source>
        <dbReference type="Proteomes" id="UP000245119"/>
    </source>
</evidence>